<dbReference type="SMART" id="SM00289">
    <property type="entry name" value="WR1"/>
    <property type="match status" value="1"/>
</dbReference>
<evidence type="ECO:0000313" key="4">
    <source>
        <dbReference type="Proteomes" id="UP000327044"/>
    </source>
</evidence>
<feature type="chain" id="PRO_5024418093" description="Antistasin-like domain-containing protein" evidence="1">
    <location>
        <begin position="18"/>
        <end position="259"/>
    </location>
</feature>
<evidence type="ECO:0000256" key="1">
    <source>
        <dbReference type="SAM" id="SignalP"/>
    </source>
</evidence>
<accession>A0A5N4B380</accession>
<gene>
    <name evidence="3" type="ORF">PPYR_00958</name>
</gene>
<dbReference type="Pfam" id="PF02822">
    <property type="entry name" value="Antistasin"/>
    <property type="match status" value="3"/>
</dbReference>
<comment type="caution">
    <text evidence="3">The sequence shown here is derived from an EMBL/GenBank/DDBJ whole genome shotgun (WGS) entry which is preliminary data.</text>
</comment>
<feature type="signal peptide" evidence="1">
    <location>
        <begin position="1"/>
        <end position="17"/>
    </location>
</feature>
<feature type="domain" description="Antistasin-like" evidence="2">
    <location>
        <begin position="22"/>
        <end position="47"/>
    </location>
</feature>
<dbReference type="InterPro" id="IPR004094">
    <property type="entry name" value="Antistasin-like"/>
</dbReference>
<dbReference type="EMBL" id="VVIM01000001">
    <property type="protein sequence ID" value="KAB0803988.1"/>
    <property type="molecule type" value="Genomic_DNA"/>
</dbReference>
<dbReference type="InParanoid" id="A0A5N4B380"/>
<keyword evidence="1" id="KW-0732">Signal</keyword>
<evidence type="ECO:0000259" key="2">
    <source>
        <dbReference type="PROSITE" id="PS51252"/>
    </source>
</evidence>
<dbReference type="AlphaFoldDB" id="A0A5N4B380"/>
<organism evidence="3 4">
    <name type="scientific">Photinus pyralis</name>
    <name type="common">Common eastern firefly</name>
    <name type="synonym">Lampyris pyralis</name>
    <dbReference type="NCBI Taxonomy" id="7054"/>
    <lineage>
        <taxon>Eukaryota</taxon>
        <taxon>Metazoa</taxon>
        <taxon>Ecdysozoa</taxon>
        <taxon>Arthropoda</taxon>
        <taxon>Hexapoda</taxon>
        <taxon>Insecta</taxon>
        <taxon>Pterygota</taxon>
        <taxon>Neoptera</taxon>
        <taxon>Endopterygota</taxon>
        <taxon>Coleoptera</taxon>
        <taxon>Polyphaga</taxon>
        <taxon>Elateriformia</taxon>
        <taxon>Elateroidea</taxon>
        <taxon>Lampyridae</taxon>
        <taxon>Lampyrinae</taxon>
        <taxon>Photinus</taxon>
    </lineage>
</organism>
<keyword evidence="4" id="KW-1185">Reference proteome</keyword>
<reference evidence="3 4" key="1">
    <citation type="journal article" date="2018" name="Elife">
        <title>Firefly genomes illuminate parallel origins of bioluminescence in beetles.</title>
        <authorList>
            <person name="Fallon T.R."/>
            <person name="Lower S.E."/>
            <person name="Chang C.H."/>
            <person name="Bessho-Uehara M."/>
            <person name="Martin G.J."/>
            <person name="Bewick A.J."/>
            <person name="Behringer M."/>
            <person name="Debat H.J."/>
            <person name="Wong I."/>
            <person name="Day J.C."/>
            <person name="Suvorov A."/>
            <person name="Silva C.J."/>
            <person name="Stanger-Hall K.F."/>
            <person name="Hall D.W."/>
            <person name="Schmitz R.J."/>
            <person name="Nelson D.R."/>
            <person name="Lewis S.M."/>
            <person name="Shigenobu S."/>
            <person name="Bybee S.M."/>
            <person name="Larracuente A.M."/>
            <person name="Oba Y."/>
            <person name="Weng J.K."/>
        </authorList>
    </citation>
    <scope>NUCLEOTIDE SEQUENCE [LARGE SCALE GENOMIC DNA]</scope>
    <source>
        <strain evidence="3">1611_PpyrPB1</strain>
        <tissue evidence="3">Whole body</tissue>
    </source>
</reference>
<dbReference type="Gene3D" id="2.10.22.10">
    <property type="entry name" value="Antistasin, domain 1"/>
    <property type="match status" value="1"/>
</dbReference>
<dbReference type="PROSITE" id="PS51252">
    <property type="entry name" value="ANTISTASIN"/>
    <property type="match status" value="3"/>
</dbReference>
<dbReference type="Proteomes" id="UP000327044">
    <property type="component" value="Unassembled WGS sequence"/>
</dbReference>
<proteinExistence type="predicted"/>
<feature type="domain" description="Antistasin-like" evidence="2">
    <location>
        <begin position="86"/>
        <end position="112"/>
    </location>
</feature>
<evidence type="ECO:0000313" key="3">
    <source>
        <dbReference type="EMBL" id="KAB0803988.1"/>
    </source>
</evidence>
<name>A0A5N4B380_PHOPY</name>
<dbReference type="InterPro" id="IPR006150">
    <property type="entry name" value="Cys_repeat_1"/>
</dbReference>
<protein>
    <recommendedName>
        <fullName evidence="2">Antistasin-like domain-containing protein</fullName>
    </recommendedName>
</protein>
<feature type="domain" description="Antistasin-like" evidence="2">
    <location>
        <begin position="148"/>
        <end position="175"/>
    </location>
</feature>
<sequence>MYLSAALIVGLCASGLATRDPCEYPPCDVFCPYGHVTDQLGCKTCACLDPCANKSCGSEEECEVQISTQCVEEPWEWFIGNCRPKCPVNDCISDYCPYGNARDENGCVTCECVNHCKNQTCGPDQTCITEHFCSHAVCGMRVKCTKRCEDLPCHSTEFCEYGFELDRDNCATCNCNQPCQGVVCPLNQYCFVSTIYCVTLPCPPPTAICQSFCPEGSALFTGAYDSPVKCTNSRICPKGYTCRNATGLSDSHCCETITA</sequence>
<dbReference type="InterPro" id="IPR011061">
    <property type="entry name" value="Hirudin/antistatin"/>
</dbReference>
<dbReference type="GO" id="GO:0004867">
    <property type="term" value="F:serine-type endopeptidase inhibitor activity"/>
    <property type="evidence" value="ECO:0007669"/>
    <property type="project" value="InterPro"/>
</dbReference>
<dbReference type="SUPFAM" id="SSF57262">
    <property type="entry name" value="Leech antihemostatic proteins"/>
    <property type="match status" value="1"/>
</dbReference>